<accession>A0ABX1L096</accession>
<dbReference type="NCBIfam" id="TIGR03715">
    <property type="entry name" value="KxYKxGKxW"/>
    <property type="match status" value="1"/>
</dbReference>
<protein>
    <submittedName>
        <fullName evidence="3">KxYKxGKxW signal peptide domain-containing protein</fullName>
    </submittedName>
</protein>
<evidence type="ECO:0000256" key="1">
    <source>
        <dbReference type="ARBA" id="ARBA00022729"/>
    </source>
</evidence>
<dbReference type="RefSeq" id="WP_168926162.1">
    <property type="nucleotide sequence ID" value="NZ_JAAXLJ010000037.1"/>
</dbReference>
<feature type="region of interest" description="Disordered" evidence="2">
    <location>
        <begin position="56"/>
        <end position="191"/>
    </location>
</feature>
<evidence type="ECO:0000256" key="2">
    <source>
        <dbReference type="SAM" id="MobiDB-lite"/>
    </source>
</evidence>
<feature type="compositionally biased region" description="Low complexity" evidence="2">
    <location>
        <begin position="986"/>
        <end position="997"/>
    </location>
</feature>
<evidence type="ECO:0000313" key="3">
    <source>
        <dbReference type="EMBL" id="NLR19621.1"/>
    </source>
</evidence>
<feature type="compositionally biased region" description="Polar residues" evidence="2">
    <location>
        <begin position="148"/>
        <end position="169"/>
    </location>
</feature>
<sequence length="1979" mass="208994">MEKDYRKISKNNNLGKQEKEHLHYRMYKAKKSWLFAGMFMLGLLSVSSPAKADTQQATVDTNQADANTTSASTNTADDVNASSVALKSASNSANSSTVSQSDTNSVANADSTQTTPTTSADTTTTDSNADSTQTDTTDQSAKSTTDANKTATTQSDTDLTQQAKSAQDGSSSTATTAQKAASDATTASTTLDGSKLAAATDQTASDANKQNVANTEIAAAMAELPSNVKVTSENGVTKITLVNPTTEELNEAKQSAASLYKSKGVTVEIDALDAGTDLPVGDPDTANYKAGYQAAANDLINHKGLASTGSIGDTLAQADITMQYTLLSNLYGLGKVYEAGRMANGADTSKDIHYTMDDITKQDRAPILGIGGSQGKTNVDIPTTKTTNPYNIDITNPNSWWIDSKNDGISTSGGSIFGGGTTTNLQSDKDFQAGYQAFIKQWAQSLDNFYTNLGSSLKSDGDAYANAINYDSSAESGQTIGLPIIGGVLGLLGADSVSNRLSNASTQSKAIYQLYVDAENQAYSQAQASVTDSNALKAIQTNLGDVVHVWDYYIPLFQPLIQSYLEKAIMSNPVSLAGQNDFDVQFLNDGTTFADIVFNIMNGFNYNGNYLTFAVKDHLGDIDFPREIFSQFVTAIYPAIRNVIEHVDYAAAIDGENDFFDDYLNKANAITQSNGKLSTSDNVSLNGKIGFDKDQPVGKSTQLSHDGFYNTADTFLGKIKEAAFDAAVSGQGGDASQFYLNSGNTNGQAVVLDKKGNVYADYSKDLGDTNAMIQATYDAEYQAVVHAIADYKAGQKHNYAVKYTTYSDGSYSYTWDQQAGSDGKFTWTNPAAVNDTKRWYRGAIGTTTSYSDGKDNKYATYDINVADYNNMYNYLASQKDATPATVVATVDYVVNPGKDNEVIVGTGNAVGTDGSKLTVTLTPPAGYELLDPATKTWSVTLNANGTNETKVGVQAIVYDVNNPGTLPGTSIDYLQGTANLTDITKDSSSSTGPSSKTRSVKIKRTAQLDPTTNQVKYGNWQTIDNSDTIVAPLDAQSDASQTSLVSIDIKTGDYQANNTTYPGVHVATLTGNVAVTGEDLGQKRVTNPSVTSSGNDNEYLGQKPAEVFDITRTIVTVPSSEVKGTLTVTTNYTGDFHKDPVVTPVNVTRDASIDANGHVTYGAWTVKGSTDATAPLVSELLAADPSLAQAGFTVTNVDAPAYTSAQFAQDAKAGTTGYTAAITRTVTYTKKTYTTTTPGGTNDPAGTQAKYLEGTITVHRTNTGDYTAAVDDKPVSVTRDAWIDTDGTTVKYGDWKAADGTDILVAKLTPDAVGVAQAGFTATIKAGEGDTDYTSANFKAVTDGQTPTDTGYSVTVNQTVNYKADKVSYQVDLYDGYANQTIDSFTMTSIPGSTVDFTKDPAVLSVLQKHTGYIITPVINGVDANKGYHAVKVVNNQSYGVFVSKIASPIQVNLVNTDGTPISGSKNMPMYQITTTTPGAELVVGQTYTLTPDTVSGYNYQGYDFNGTAGTGTPTVTLTDKDNIFKLVYGTKTYTTTTPGGTNDPKGTQAAYLEGKIIVHQANTGDYSVDGPTETVHVSRTATLGGIDGKTVVYGAWTRDDKPGTDLVPVLTDADVAVSGYKADIKNGDGMTSAQFKVLTDKATAPGIDGYTATINHLVNYTKIVYTTTNPGGTDDPAGTQAKYLEGTITVNRTNSGDYTVSPDPQTVRVTRTASLKTDGTVGYSYWVIAGSTNDGTTNTVLVPALTDASVAVPGYTPNILNGDGLDSDGFEAINTSAAGKLTDDGYTATVNQTVNYLKTIYTTTAPGGDSDPHGTQAQYLKGKITVTRANTGDYTVPVKDQTVDVTRTASLNEDGEVTYTDWKTADGSTILVPELTEADAAVPGYTAQVFNGGAYKSASFNAGIDGTEPDATKGYYTATVERGVNYKAKTYTTTTPGGTDDPAGTQAKYLEGTITVTTTYTGGPDKATKTANVAVTRT</sequence>
<keyword evidence="4" id="KW-1185">Reference proteome</keyword>
<organism evidence="3 4">
    <name type="scientific">Secundilactobacillus angelensis</name>
    <dbReference type="NCBI Taxonomy" id="2722706"/>
    <lineage>
        <taxon>Bacteria</taxon>
        <taxon>Bacillati</taxon>
        <taxon>Bacillota</taxon>
        <taxon>Bacilli</taxon>
        <taxon>Lactobacillales</taxon>
        <taxon>Lactobacillaceae</taxon>
        <taxon>Secundilactobacillus</taxon>
    </lineage>
</organism>
<feature type="non-terminal residue" evidence="3">
    <location>
        <position position="1979"/>
    </location>
</feature>
<evidence type="ECO:0000313" key="4">
    <source>
        <dbReference type="Proteomes" id="UP000763447"/>
    </source>
</evidence>
<gene>
    <name evidence="3" type="ORF">HC026_12060</name>
</gene>
<proteinExistence type="predicted"/>
<dbReference type="InterPro" id="IPR022263">
    <property type="entry name" value="KxYKxGKxW"/>
</dbReference>
<feature type="region of interest" description="Disordered" evidence="2">
    <location>
        <begin position="982"/>
        <end position="1001"/>
    </location>
</feature>
<dbReference type="EMBL" id="JAAXLJ010000037">
    <property type="protein sequence ID" value="NLR19621.1"/>
    <property type="molecule type" value="Genomic_DNA"/>
</dbReference>
<name>A0ABX1L096_9LACO</name>
<keyword evidence="1" id="KW-0732">Signal</keyword>
<dbReference type="Proteomes" id="UP000763447">
    <property type="component" value="Unassembled WGS sequence"/>
</dbReference>
<dbReference type="Pfam" id="PF19258">
    <property type="entry name" value="KxYKxGKxW_sig"/>
    <property type="match status" value="1"/>
</dbReference>
<reference evidence="3 4" key="1">
    <citation type="submission" date="2020-04" db="EMBL/GenBank/DDBJ databases">
        <title>A novel species of genus Lactobacillus that was isolated from fermented food Zha-chili.</title>
        <authorList>
            <person name="Zhang Z."/>
        </authorList>
    </citation>
    <scope>NUCLEOTIDE SEQUENCE [LARGE SCALE GENOMIC DNA]</scope>
    <source>
        <strain evidence="4">HBUAS51383</strain>
    </source>
</reference>
<feature type="compositionally biased region" description="Low complexity" evidence="2">
    <location>
        <begin position="170"/>
        <end position="190"/>
    </location>
</feature>
<comment type="caution">
    <text evidence="3">The sequence shown here is derived from an EMBL/GenBank/DDBJ whole genome shotgun (WGS) entry which is preliminary data.</text>
</comment>
<feature type="compositionally biased region" description="Low complexity" evidence="2">
    <location>
        <begin position="60"/>
        <end position="147"/>
    </location>
</feature>